<dbReference type="AlphaFoldDB" id="V9IR67"/>
<dbReference type="PANTHER" id="PTHR34700">
    <property type="entry name" value="POTASSIUM BINDING PROTEIN KBP"/>
    <property type="match status" value="1"/>
</dbReference>
<dbReference type="Gene3D" id="3.10.350.10">
    <property type="entry name" value="LysM domain"/>
    <property type="match status" value="1"/>
</dbReference>
<dbReference type="CDD" id="cd00118">
    <property type="entry name" value="LysM"/>
    <property type="match status" value="1"/>
</dbReference>
<organism evidence="3">
    <name type="scientific">Paenibacillus mucilaginosus K02</name>
    <dbReference type="NCBI Taxonomy" id="997761"/>
    <lineage>
        <taxon>Bacteria</taxon>
        <taxon>Bacillati</taxon>
        <taxon>Bacillota</taxon>
        <taxon>Bacilli</taxon>
        <taxon>Bacillales</taxon>
        <taxon>Paenibacillaceae</taxon>
        <taxon>Paenibacillus</taxon>
    </lineage>
</organism>
<dbReference type="Gene3D" id="2.60.40.2700">
    <property type="match status" value="1"/>
</dbReference>
<dbReference type="InterPro" id="IPR036779">
    <property type="entry name" value="LysM_dom_sf"/>
</dbReference>
<dbReference type="SUPFAM" id="SSF51126">
    <property type="entry name" value="Pectin lyase-like"/>
    <property type="match status" value="1"/>
</dbReference>
<dbReference type="Pfam" id="PF01476">
    <property type="entry name" value="LysM"/>
    <property type="match status" value="1"/>
</dbReference>
<feature type="domain" description="LysM" evidence="2">
    <location>
        <begin position="844"/>
        <end position="893"/>
    </location>
</feature>
<dbReference type="PANTHER" id="PTHR34700:SF4">
    <property type="entry name" value="PHAGE-LIKE ELEMENT PBSX PROTEIN XKDP"/>
    <property type="match status" value="1"/>
</dbReference>
<protein>
    <recommendedName>
        <fullName evidence="2">LysM domain-containing protein</fullName>
    </recommendedName>
</protein>
<dbReference type="InterPro" id="IPR052196">
    <property type="entry name" value="Bact_Kbp"/>
</dbReference>
<dbReference type="SMART" id="SM00257">
    <property type="entry name" value="LysM"/>
    <property type="match status" value="1"/>
</dbReference>
<keyword evidence="1" id="KW-0732">Signal</keyword>
<dbReference type="RefSeq" id="WP_241484220.1">
    <property type="nucleotide sequence ID" value="NC_017672.3"/>
</dbReference>
<sequence length="895" mass="95862">MTLNKLLSLSLAGAALAAVCLLAWNLPAAAADEPKRTTAKNGAALTLSPKSLYVDSALPADDPANYRFRTVHAAAAAAVDGTEAEPMVIYIEPDVYPMNGTLTDRGLYIDKDWVSLVGLSADARDVVLADNRGHTIGAQSPSGSSPAETLFVTGTGFHAENLTIGNYCNVDLVYPKDPSKNQAKRSSTITQAYAIGAGNKDKVLDKFTFKNVRLISMLDTLALGEVQRAYFQDSYVQGTDDYMGGGLIHVMKNTTLHSYTNKPIYAAGKHGMAFIDSRWEIEFADPGDLTLAKNASTLYLINNAFTDLNGNLRSIQWAPYPAGHIRSYAYRTTLNGKPYRILPEENGTELTEDQLPAYTVYNLLKGEDGWNPAGENTGSAGGAGGSFPANITMPESSTIRTGEKGAELSAAIFPSAAPQHLTWSLDSDLALLSAKQGSKVTVEGKNTGEEPVQVTVTAAAYNGIFNRTKVTVYPSYVDPPSFTEPPKLSIGSDGFAEVSYQLDLSYPGGTREDQSQITWYRVDDAQGSNPVEAAVTRDNRPSHTYTPTSGDVGRYLMAAVTPKHARSLGGETLRAVSSRAITLEDLPGTGAAKYGFTTSFEQFPSAWQPELLPGTWTVDTHDPADQQTKWTPGAAGKAPWAYAEGINGAAGGKGLITAERGARLLYTQNRPFGDMSVRLEANPEKTAGQGFGSPNGQYLEVYIKYDTASRSGYALRIERTTKYGIATDYTLYEYVNGAGRPISDPVSTTAFNPGAVIEVWTEGNMLYAKASSSSVQSSDQVKAGLPNEVSLSAPIGGNAYGGLGIQHTGTVSAGNRTQLKRLSVTYKDAAGTESPAGESMSGARTYTVKQGDTLSSIAEGQLGGARDWVKLYEWNRHLIHDPDLIYIGQELLIRE</sequence>
<dbReference type="EMBL" id="JN225059">
    <property type="protein sequence ID" value="AFK65253.1"/>
    <property type="molecule type" value="Genomic_DNA"/>
</dbReference>
<dbReference type="PROSITE" id="PS51782">
    <property type="entry name" value="LYSM"/>
    <property type="match status" value="1"/>
</dbReference>
<dbReference type="SUPFAM" id="SSF54106">
    <property type="entry name" value="LysM domain"/>
    <property type="match status" value="1"/>
</dbReference>
<dbReference type="InterPro" id="IPR012334">
    <property type="entry name" value="Pectin_lyas_fold"/>
</dbReference>
<evidence type="ECO:0000313" key="3">
    <source>
        <dbReference type="EMBL" id="AFK65253.1"/>
    </source>
</evidence>
<dbReference type="Gene3D" id="2.160.20.10">
    <property type="entry name" value="Single-stranded right-handed beta-helix, Pectin lyase-like"/>
    <property type="match status" value="1"/>
</dbReference>
<dbReference type="InterPro" id="IPR011050">
    <property type="entry name" value="Pectin_lyase_fold/virulence"/>
</dbReference>
<evidence type="ECO:0000259" key="2">
    <source>
        <dbReference type="PROSITE" id="PS51782"/>
    </source>
</evidence>
<name>V9IR67_9BACL</name>
<evidence type="ECO:0000256" key="1">
    <source>
        <dbReference type="SAM" id="SignalP"/>
    </source>
</evidence>
<proteinExistence type="predicted"/>
<dbReference type="InterPro" id="IPR018392">
    <property type="entry name" value="LysM"/>
</dbReference>
<feature type="signal peptide" evidence="1">
    <location>
        <begin position="1"/>
        <end position="30"/>
    </location>
</feature>
<accession>V9IR67</accession>
<feature type="chain" id="PRO_5004777803" description="LysM domain-containing protein" evidence="1">
    <location>
        <begin position="31"/>
        <end position="895"/>
    </location>
</feature>
<reference evidence="3" key="1">
    <citation type="submission" date="2011-07" db="EMBL/GenBank/DDBJ databases">
        <title>Some potential microbial weathering related gene sequences of Bacillus mucilaginosus.</title>
        <authorList>
            <person name="Lian B."/>
            <person name="Xiao B."/>
        </authorList>
    </citation>
    <scope>NUCLEOTIDE SEQUENCE</scope>
    <source>
        <strain evidence="3">K02</strain>
    </source>
</reference>